<evidence type="ECO:0000313" key="1">
    <source>
        <dbReference type="EMBL" id="KAJ4950803.1"/>
    </source>
</evidence>
<proteinExistence type="predicted"/>
<dbReference type="AlphaFoldDB" id="A0A9Q0GNC3"/>
<comment type="caution">
    <text evidence="1">The sequence shown here is derived from an EMBL/GenBank/DDBJ whole genome shotgun (WGS) entry which is preliminary data.</text>
</comment>
<organism evidence="1 2">
    <name type="scientific">Protea cynaroides</name>
    <dbReference type="NCBI Taxonomy" id="273540"/>
    <lineage>
        <taxon>Eukaryota</taxon>
        <taxon>Viridiplantae</taxon>
        <taxon>Streptophyta</taxon>
        <taxon>Embryophyta</taxon>
        <taxon>Tracheophyta</taxon>
        <taxon>Spermatophyta</taxon>
        <taxon>Magnoliopsida</taxon>
        <taxon>Proteales</taxon>
        <taxon>Proteaceae</taxon>
        <taxon>Protea</taxon>
    </lineage>
</organism>
<gene>
    <name evidence="1" type="ORF">NE237_027635</name>
</gene>
<sequence>MQSWIIKQLWQEKQLYCYACHDGHNVVSLCSIIFHISDPWHSNHLINFLELKLDVCDPTEVFAPANGFQLVLCEIRLCHWKCLFWRIRYWAASFFSSNQGGLCYLSGFKANHQSTKELSLV</sequence>
<protein>
    <submittedName>
        <fullName evidence="1">Uncharacterized protein</fullName>
    </submittedName>
</protein>
<name>A0A9Q0GNC3_9MAGN</name>
<dbReference type="Proteomes" id="UP001141806">
    <property type="component" value="Unassembled WGS sequence"/>
</dbReference>
<reference evidence="1" key="1">
    <citation type="journal article" date="2023" name="Plant J.">
        <title>The genome of the king protea, Protea cynaroides.</title>
        <authorList>
            <person name="Chang J."/>
            <person name="Duong T.A."/>
            <person name="Schoeman C."/>
            <person name="Ma X."/>
            <person name="Roodt D."/>
            <person name="Barker N."/>
            <person name="Li Z."/>
            <person name="Van de Peer Y."/>
            <person name="Mizrachi E."/>
        </authorList>
    </citation>
    <scope>NUCLEOTIDE SEQUENCE</scope>
    <source>
        <tissue evidence="1">Young leaves</tissue>
    </source>
</reference>
<accession>A0A9Q0GNC3</accession>
<dbReference type="EMBL" id="JAMYWD010000012">
    <property type="protein sequence ID" value="KAJ4950803.1"/>
    <property type="molecule type" value="Genomic_DNA"/>
</dbReference>
<evidence type="ECO:0000313" key="2">
    <source>
        <dbReference type="Proteomes" id="UP001141806"/>
    </source>
</evidence>
<keyword evidence="2" id="KW-1185">Reference proteome</keyword>